<dbReference type="STRING" id="252305.OB2597_17642"/>
<proteinExistence type="predicted"/>
<gene>
    <name evidence="1" type="ORF">OB2597_17642</name>
</gene>
<reference evidence="1 2" key="1">
    <citation type="journal article" date="2010" name="J. Bacteriol.">
        <title>Genome sequences of Oceanicola granulosus HTCC2516(T) and Oceanicola batsensis HTCC2597(TDelta).</title>
        <authorList>
            <person name="Thrash J.C."/>
            <person name="Cho J.C."/>
            <person name="Vergin K.L."/>
            <person name="Giovannoni S.J."/>
        </authorList>
    </citation>
    <scope>NUCLEOTIDE SEQUENCE [LARGE SCALE GENOMIC DNA]</scope>
    <source>
        <strain evidence="2">ATCC BAA-863 / DSM 15984 / KCTC 12145 / HTCC2597</strain>
    </source>
</reference>
<protein>
    <submittedName>
        <fullName evidence="1">Uncharacterized protein</fullName>
    </submittedName>
</protein>
<name>A3TZT2_PSEBH</name>
<sequence>MTSKAHFEACAHGNVSFSIQSSITTEESAANLTACAQRHGAKEVVVAPFSIQSECICWVAILDGAFDTYGAAIAADAIQTSQRLMTGDARVEPKIGGVVRDCIELEISDF</sequence>
<accession>A3TZT2</accession>
<comment type="caution">
    <text evidence="1">The sequence shown here is derived from an EMBL/GenBank/DDBJ whole genome shotgun (WGS) entry which is preliminary data.</text>
</comment>
<evidence type="ECO:0000313" key="2">
    <source>
        <dbReference type="Proteomes" id="UP000004318"/>
    </source>
</evidence>
<dbReference type="HOGENOM" id="CLU_2168382_0_0_5"/>
<dbReference type="Proteomes" id="UP000004318">
    <property type="component" value="Unassembled WGS sequence"/>
</dbReference>
<organism evidence="1 2">
    <name type="scientific">Pseudooceanicola batsensis (strain ATCC BAA-863 / DSM 15984 / KCTC 12145 / HTCC2597)</name>
    <name type="common">Oceanicola batsensis</name>
    <dbReference type="NCBI Taxonomy" id="252305"/>
    <lineage>
        <taxon>Bacteria</taxon>
        <taxon>Pseudomonadati</taxon>
        <taxon>Pseudomonadota</taxon>
        <taxon>Alphaproteobacteria</taxon>
        <taxon>Rhodobacterales</taxon>
        <taxon>Paracoccaceae</taxon>
        <taxon>Pseudooceanicola</taxon>
    </lineage>
</organism>
<keyword evidence="2" id="KW-1185">Reference proteome</keyword>
<dbReference type="AlphaFoldDB" id="A3TZT2"/>
<evidence type="ECO:0000313" key="1">
    <source>
        <dbReference type="EMBL" id="EAQ02563.1"/>
    </source>
</evidence>
<dbReference type="EMBL" id="AAMO01000007">
    <property type="protein sequence ID" value="EAQ02563.1"/>
    <property type="molecule type" value="Genomic_DNA"/>
</dbReference>